<dbReference type="RefSeq" id="XP_001454419.1">
    <property type="nucleotide sequence ID" value="XM_001454382.1"/>
</dbReference>
<dbReference type="HOGENOM" id="CLU_3385822_0_0_1"/>
<organism evidence="1 2">
    <name type="scientific">Paramecium tetraurelia</name>
    <dbReference type="NCBI Taxonomy" id="5888"/>
    <lineage>
        <taxon>Eukaryota</taxon>
        <taxon>Sar</taxon>
        <taxon>Alveolata</taxon>
        <taxon>Ciliophora</taxon>
        <taxon>Intramacronucleata</taxon>
        <taxon>Oligohymenophorea</taxon>
        <taxon>Peniculida</taxon>
        <taxon>Parameciidae</taxon>
        <taxon>Paramecium</taxon>
    </lineage>
</organism>
<proteinExistence type="predicted"/>
<keyword evidence="2" id="KW-1185">Reference proteome</keyword>
<dbReference type="AlphaFoldDB" id="A0DVF5"/>
<name>A0DVF5_PARTE</name>
<evidence type="ECO:0000313" key="2">
    <source>
        <dbReference type="Proteomes" id="UP000000600"/>
    </source>
</evidence>
<accession>A0DVF5</accession>
<protein>
    <submittedName>
        <fullName evidence="1">Uncharacterized protein</fullName>
    </submittedName>
</protein>
<sequence>MEISLEWSREVGEFLIRWEQESNSIQIRQYLAN</sequence>
<dbReference type="EMBL" id="CT868598">
    <property type="protein sequence ID" value="CAK87022.1"/>
    <property type="molecule type" value="Genomic_DNA"/>
</dbReference>
<gene>
    <name evidence="1" type="ORF">GSPATT00039786001</name>
</gene>
<dbReference type="GeneID" id="5040204"/>
<dbReference type="InParanoid" id="A0DVF5"/>
<evidence type="ECO:0000313" key="1">
    <source>
        <dbReference type="EMBL" id="CAK87022.1"/>
    </source>
</evidence>
<reference evidence="1 2" key="1">
    <citation type="journal article" date="2006" name="Nature">
        <title>Global trends of whole-genome duplications revealed by the ciliate Paramecium tetraurelia.</title>
        <authorList>
            <consortium name="Genoscope"/>
            <person name="Aury J.-M."/>
            <person name="Jaillon O."/>
            <person name="Duret L."/>
            <person name="Noel B."/>
            <person name="Jubin C."/>
            <person name="Porcel B.M."/>
            <person name="Segurens B."/>
            <person name="Daubin V."/>
            <person name="Anthouard V."/>
            <person name="Aiach N."/>
            <person name="Arnaiz O."/>
            <person name="Billaut A."/>
            <person name="Beisson J."/>
            <person name="Blanc I."/>
            <person name="Bouhouche K."/>
            <person name="Camara F."/>
            <person name="Duharcourt S."/>
            <person name="Guigo R."/>
            <person name="Gogendeau D."/>
            <person name="Katinka M."/>
            <person name="Keller A.-M."/>
            <person name="Kissmehl R."/>
            <person name="Klotz C."/>
            <person name="Koll F."/>
            <person name="Le Moue A."/>
            <person name="Lepere C."/>
            <person name="Malinsky S."/>
            <person name="Nowacki M."/>
            <person name="Nowak J.K."/>
            <person name="Plattner H."/>
            <person name="Poulain J."/>
            <person name="Ruiz F."/>
            <person name="Serrano V."/>
            <person name="Zagulski M."/>
            <person name="Dessen P."/>
            <person name="Betermier M."/>
            <person name="Weissenbach J."/>
            <person name="Scarpelli C."/>
            <person name="Schachter V."/>
            <person name="Sperling L."/>
            <person name="Meyer E."/>
            <person name="Cohen J."/>
            <person name="Wincker P."/>
        </authorList>
    </citation>
    <scope>NUCLEOTIDE SEQUENCE [LARGE SCALE GENOMIC DNA]</scope>
    <source>
        <strain evidence="1 2">Stock d4-2</strain>
    </source>
</reference>
<dbReference type="KEGG" id="ptm:GSPATT00039786001"/>
<dbReference type="Proteomes" id="UP000000600">
    <property type="component" value="Unassembled WGS sequence"/>
</dbReference>